<dbReference type="EMBL" id="KT271770">
    <property type="protein sequence ID" value="ALK43944.1"/>
    <property type="molecule type" value="Genomic_DNA"/>
</dbReference>
<sequence length="190" mass="22111">MIAKEPDLKDLNNPWGSKYRESMCLEIINMFSEGKTRSQFCARHIICNDTFEKWRKKHPLFDKAYCVAHEQARAYYDDLRQRYLVQEFEGESINWGLFNRMYNARFNIPDKRLITVKSLGKAKDERAMIKSIMDAVAKGELTPDEAQKLAGLIDVSLKVTQIQELEERLRAIEQAQKTGIDDEGFEDVPD</sequence>
<organism evidence="2">
    <name type="scientific">Legionella pneumophila</name>
    <dbReference type="NCBI Taxonomy" id="446"/>
    <lineage>
        <taxon>Bacteria</taxon>
        <taxon>Pseudomonadati</taxon>
        <taxon>Pseudomonadota</taxon>
        <taxon>Gammaproteobacteria</taxon>
        <taxon>Legionellales</taxon>
        <taxon>Legionellaceae</taxon>
        <taxon>Legionella</taxon>
    </lineage>
</organism>
<evidence type="ECO:0008006" key="3">
    <source>
        <dbReference type="Google" id="ProtNLM"/>
    </source>
</evidence>
<keyword evidence="2" id="KW-0614">Plasmid</keyword>
<accession>A0A140AYP7</accession>
<geneLocation type="plasmid" evidence="2">
    <name>Mobile Element-1</name>
</geneLocation>
<evidence type="ECO:0000313" key="2">
    <source>
        <dbReference type="EMBL" id="ALK43944.1"/>
    </source>
</evidence>
<dbReference type="Gene3D" id="1.10.10.60">
    <property type="entry name" value="Homeodomain-like"/>
    <property type="match status" value="1"/>
</dbReference>
<protein>
    <recommendedName>
        <fullName evidence="3">Terminase small subunit</fullName>
    </recommendedName>
</protein>
<dbReference type="RefSeq" id="WP_061515199.1">
    <property type="nucleotide sequence ID" value="NZ_JAPHPG010000001.1"/>
</dbReference>
<name>A0A140AYP7_LEGPN</name>
<feature type="coiled-coil region" evidence="1">
    <location>
        <begin position="155"/>
        <end position="182"/>
    </location>
</feature>
<evidence type="ECO:0000256" key="1">
    <source>
        <dbReference type="SAM" id="Coils"/>
    </source>
</evidence>
<proteinExistence type="predicted"/>
<reference evidence="2" key="1">
    <citation type="journal article" date="2016" name="Cell. Microbiol.">
        <title>Active and Adaptive Legionella CRISPR-Cas reveals a recurrent challenge to the pathogen.</title>
        <authorList>
            <person name="Rao C."/>
            <person name="Guyard C."/>
            <person name="Pelaz C."/>
            <person name="Wasserscheid J."/>
            <person name="Bondy-Denomy J."/>
            <person name="Dewar K."/>
            <person name="Ensminger A.W."/>
        </authorList>
    </citation>
    <scope>NUCLEOTIDE SEQUENCE</scope>
    <source>
        <strain evidence="2">Murcia-2001 4983</strain>
        <plasmid evidence="2">Mobile Element-1</plasmid>
    </source>
</reference>
<dbReference type="AlphaFoldDB" id="A0A140AYP7"/>
<keyword evidence="1" id="KW-0175">Coiled coil</keyword>